<evidence type="ECO:0000256" key="3">
    <source>
        <dbReference type="ARBA" id="ARBA00017291"/>
    </source>
</evidence>
<dbReference type="InterPro" id="IPR019623">
    <property type="entry name" value="Rot1"/>
</dbReference>
<keyword evidence="6 10" id="KW-0256">Endoplasmic reticulum</keyword>
<comment type="similarity">
    <text evidence="2 10">Belongs to the ROT1 family.</text>
</comment>
<proteinExistence type="inferred from homology"/>
<keyword evidence="4 11" id="KW-0812">Transmembrane</keyword>
<evidence type="ECO:0000256" key="11">
    <source>
        <dbReference type="SAM" id="Phobius"/>
    </source>
</evidence>
<organism evidence="13 14">
    <name type="scientific">Cochliobolus heterostrophus (strain C5 / ATCC 48332 / race O)</name>
    <name type="common">Southern corn leaf blight fungus</name>
    <name type="synonym">Bipolaris maydis</name>
    <dbReference type="NCBI Taxonomy" id="701091"/>
    <lineage>
        <taxon>Eukaryota</taxon>
        <taxon>Fungi</taxon>
        <taxon>Dikarya</taxon>
        <taxon>Ascomycota</taxon>
        <taxon>Pezizomycotina</taxon>
        <taxon>Dothideomycetes</taxon>
        <taxon>Pleosporomycetidae</taxon>
        <taxon>Pleosporales</taxon>
        <taxon>Pleosporineae</taxon>
        <taxon>Pleosporaceae</taxon>
        <taxon>Bipolaris</taxon>
    </lineage>
</organism>
<keyword evidence="14" id="KW-1185">Reference proteome</keyword>
<feature type="signal peptide" evidence="12">
    <location>
        <begin position="1"/>
        <end position="20"/>
    </location>
</feature>
<dbReference type="Pfam" id="PF10681">
    <property type="entry name" value="Rot1"/>
    <property type="match status" value="1"/>
</dbReference>
<feature type="transmembrane region" description="Helical" evidence="11">
    <location>
        <begin position="224"/>
        <end position="241"/>
    </location>
</feature>
<dbReference type="STRING" id="701091.M2U2L1"/>
<protein>
    <recommendedName>
        <fullName evidence="3 10">Protein ROT1</fullName>
    </recommendedName>
</protein>
<comment type="subcellular location">
    <subcellularLocation>
        <location evidence="1">Endoplasmic reticulum membrane</location>
        <topology evidence="1">Single-pass type I membrane protein</topology>
    </subcellularLocation>
</comment>
<dbReference type="PANTHER" id="PTHR28090:SF1">
    <property type="entry name" value="PROTEIN ROT1"/>
    <property type="match status" value="1"/>
</dbReference>
<name>M2U2L1_COCH5</name>
<keyword evidence="7 11" id="KW-1133">Transmembrane helix</keyword>
<feature type="chain" id="PRO_5004026424" description="Protein ROT1" evidence="12">
    <location>
        <begin position="21"/>
        <end position="242"/>
    </location>
</feature>
<evidence type="ECO:0000256" key="8">
    <source>
        <dbReference type="ARBA" id="ARBA00023136"/>
    </source>
</evidence>
<dbReference type="GO" id="GO:0006458">
    <property type="term" value="P:'de novo' protein folding"/>
    <property type="evidence" value="ECO:0007669"/>
    <property type="project" value="InterPro"/>
</dbReference>
<dbReference type="GO" id="GO:0051082">
    <property type="term" value="F:unfolded protein binding"/>
    <property type="evidence" value="ECO:0007669"/>
    <property type="project" value="TreeGrafter"/>
</dbReference>
<evidence type="ECO:0000313" key="14">
    <source>
        <dbReference type="Proteomes" id="UP000016936"/>
    </source>
</evidence>
<evidence type="ECO:0000256" key="5">
    <source>
        <dbReference type="ARBA" id="ARBA00022729"/>
    </source>
</evidence>
<dbReference type="PANTHER" id="PTHR28090">
    <property type="entry name" value="PROTEIN ROT1"/>
    <property type="match status" value="1"/>
</dbReference>
<dbReference type="HOGENOM" id="CLU_071622_0_0_1"/>
<keyword evidence="8 10" id="KW-0472">Membrane</keyword>
<accession>M2U2L1</accession>
<gene>
    <name evidence="13" type="ORF">COCHEDRAFT_1023402</name>
</gene>
<evidence type="ECO:0000256" key="10">
    <source>
        <dbReference type="PIRNR" id="PIRNR017290"/>
    </source>
</evidence>
<sequence length="242" mass="27095">MVSRLAALLLSGVAMLHAQAQTAVGAADLVGTWTSKSNSTMTGPGFYNPVEEKFTEPKHTGISYSFTADGFYEEAYYRAIANPQDPSCPKGIIQWQHGSYEKLSNGSLILNPIKVDGRQLLSDPCQYKYAIYTRYNTTELFDRYEYVASDAYAKIPRITLYKADGSPMMPMYLAMAQPQMLPTTTLNPLVTQTAAPKNSKRGELPLNHEIIYKRTPGAARSDQWWWFGVFMTASGGLLYYFF</sequence>
<reference evidence="14" key="2">
    <citation type="journal article" date="2013" name="PLoS Genet.">
        <title>Comparative genome structure, secondary metabolite, and effector coding capacity across Cochliobolus pathogens.</title>
        <authorList>
            <person name="Condon B.J."/>
            <person name="Leng Y."/>
            <person name="Wu D."/>
            <person name="Bushley K.E."/>
            <person name="Ohm R.A."/>
            <person name="Otillar R."/>
            <person name="Martin J."/>
            <person name="Schackwitz W."/>
            <person name="Grimwood J."/>
            <person name="MohdZainudin N."/>
            <person name="Xue C."/>
            <person name="Wang R."/>
            <person name="Manning V.A."/>
            <person name="Dhillon B."/>
            <person name="Tu Z.J."/>
            <person name="Steffenson B.J."/>
            <person name="Salamov A."/>
            <person name="Sun H."/>
            <person name="Lowry S."/>
            <person name="LaButti K."/>
            <person name="Han J."/>
            <person name="Copeland A."/>
            <person name="Lindquist E."/>
            <person name="Barry K."/>
            <person name="Schmutz J."/>
            <person name="Baker S.E."/>
            <person name="Ciuffetti L.M."/>
            <person name="Grigoriev I.V."/>
            <person name="Zhong S."/>
            <person name="Turgeon B.G."/>
        </authorList>
    </citation>
    <scope>NUCLEOTIDE SEQUENCE [LARGE SCALE GENOMIC DNA]</scope>
    <source>
        <strain evidence="14">C5 / ATCC 48332 / race O</strain>
    </source>
</reference>
<dbReference type="OrthoDB" id="5327821at2759"/>
<dbReference type="GO" id="GO:0005789">
    <property type="term" value="C:endoplasmic reticulum membrane"/>
    <property type="evidence" value="ECO:0007669"/>
    <property type="project" value="UniProtKB-SubCell"/>
</dbReference>
<dbReference type="Proteomes" id="UP000016936">
    <property type="component" value="Unassembled WGS sequence"/>
</dbReference>
<evidence type="ECO:0000256" key="1">
    <source>
        <dbReference type="ARBA" id="ARBA00004115"/>
    </source>
</evidence>
<keyword evidence="5 12" id="KW-0732">Signal</keyword>
<evidence type="ECO:0000256" key="12">
    <source>
        <dbReference type="SAM" id="SignalP"/>
    </source>
</evidence>
<evidence type="ECO:0000313" key="13">
    <source>
        <dbReference type="EMBL" id="EMD88261.1"/>
    </source>
</evidence>
<dbReference type="PIRSF" id="PIRSF017290">
    <property type="entry name" value="ROT1_prd"/>
    <property type="match status" value="1"/>
</dbReference>
<dbReference type="eggNOG" id="ENOG502QQTG">
    <property type="taxonomic scope" value="Eukaryota"/>
</dbReference>
<evidence type="ECO:0000256" key="9">
    <source>
        <dbReference type="ARBA" id="ARBA00024969"/>
    </source>
</evidence>
<dbReference type="EMBL" id="KB445581">
    <property type="protein sequence ID" value="EMD88261.1"/>
    <property type="molecule type" value="Genomic_DNA"/>
</dbReference>
<evidence type="ECO:0000256" key="7">
    <source>
        <dbReference type="ARBA" id="ARBA00022989"/>
    </source>
</evidence>
<reference evidence="13 14" key="1">
    <citation type="journal article" date="2012" name="PLoS Pathog.">
        <title>Diverse lifestyles and strategies of plant pathogenesis encoded in the genomes of eighteen Dothideomycetes fungi.</title>
        <authorList>
            <person name="Ohm R.A."/>
            <person name="Feau N."/>
            <person name="Henrissat B."/>
            <person name="Schoch C.L."/>
            <person name="Horwitz B.A."/>
            <person name="Barry K.W."/>
            <person name="Condon B.J."/>
            <person name="Copeland A.C."/>
            <person name="Dhillon B."/>
            <person name="Glaser F."/>
            <person name="Hesse C.N."/>
            <person name="Kosti I."/>
            <person name="LaButti K."/>
            <person name="Lindquist E.A."/>
            <person name="Lucas S."/>
            <person name="Salamov A.A."/>
            <person name="Bradshaw R.E."/>
            <person name="Ciuffetti L."/>
            <person name="Hamelin R.C."/>
            <person name="Kema G.H.J."/>
            <person name="Lawrence C."/>
            <person name="Scott J.A."/>
            <person name="Spatafora J.W."/>
            <person name="Turgeon B.G."/>
            <person name="de Wit P.J.G.M."/>
            <person name="Zhong S."/>
            <person name="Goodwin S.B."/>
            <person name="Grigoriev I.V."/>
        </authorList>
    </citation>
    <scope>NUCLEOTIDE SEQUENCE [LARGE SCALE GENOMIC DNA]</scope>
    <source>
        <strain evidence="14">C5 / ATCC 48332 / race O</strain>
    </source>
</reference>
<evidence type="ECO:0000256" key="2">
    <source>
        <dbReference type="ARBA" id="ARBA00007149"/>
    </source>
</evidence>
<dbReference type="AlphaFoldDB" id="M2U2L1"/>
<evidence type="ECO:0000256" key="6">
    <source>
        <dbReference type="ARBA" id="ARBA00022824"/>
    </source>
</evidence>
<dbReference type="OMA" id="YKPPQML"/>
<comment type="function">
    <text evidence="9 10">Required for normal levels of the cell wall 1,6-beta-glucan. Involved in a protein folding machinery chaperoning proteins acting in various physiological processes including cell wall synthesis and lysis of autophagic bodies.</text>
</comment>
<evidence type="ECO:0000256" key="4">
    <source>
        <dbReference type="ARBA" id="ARBA00022692"/>
    </source>
</evidence>